<dbReference type="Pfam" id="PF05047">
    <property type="entry name" value="L51_S25_CI-B8"/>
    <property type="match status" value="1"/>
</dbReference>
<dbReference type="GO" id="GO:0005762">
    <property type="term" value="C:mitochondrial large ribosomal subunit"/>
    <property type="evidence" value="ECO:0007669"/>
    <property type="project" value="TreeGrafter"/>
</dbReference>
<reference evidence="8 11" key="2">
    <citation type="journal article" date="2020" name="Appl. Microbiol. Biotechnol.">
        <title>Targeted gene deletion in Brettanomyces bruxellensis with an expression-free CRISPR-Cas9 system.</title>
        <authorList>
            <person name="Varela C."/>
            <person name="Bartel C."/>
            <person name="Onetto C."/>
            <person name="Borneman A."/>
        </authorList>
    </citation>
    <scope>NUCLEOTIDE SEQUENCE [LARGE SCALE GENOMIC DNA]</scope>
    <source>
        <strain evidence="8 11">AWRI1613</strain>
    </source>
</reference>
<dbReference type="InterPro" id="IPR039927">
    <property type="entry name" value="Ribosomal_mL43"/>
</dbReference>
<keyword evidence="5" id="KW-0687">Ribonucleoprotein</keyword>
<dbReference type="InterPro" id="IPR036249">
    <property type="entry name" value="Thioredoxin-like_sf"/>
</dbReference>
<evidence type="ECO:0000259" key="7">
    <source>
        <dbReference type="SMART" id="SM00916"/>
    </source>
</evidence>
<name>A0A3F2Y0S8_DEKBR</name>
<dbReference type="InterPro" id="IPR007741">
    <property type="entry name" value="Ribosomal_mL43/mS25/NADH_DH"/>
</dbReference>
<evidence type="ECO:0000256" key="4">
    <source>
        <dbReference type="ARBA" id="ARBA00023128"/>
    </source>
</evidence>
<sequence length="141" mass="16000">MAAINFIQQVSKARNGLGSFVLPCKKILITYCDFGGSSVGMRDFLRSRLKGFASQYPEIEFQVLEKPGFHPVIKGFYTNEKSKQICCRKWNADVIENKLKLLINSTGSKLKKPKQNVISLNSSVRGIWSPFHVDPSQRYKI</sequence>
<dbReference type="STRING" id="5007.A0A3F2Y0S8"/>
<dbReference type="SMART" id="SM00916">
    <property type="entry name" value="L51_S25_CI-B8"/>
    <property type="match status" value="1"/>
</dbReference>
<dbReference type="GO" id="GO:0032543">
    <property type="term" value="P:mitochondrial translation"/>
    <property type="evidence" value="ECO:0007669"/>
    <property type="project" value="InterPro"/>
</dbReference>
<accession>A0A3F2Y0S8</accession>
<dbReference type="EMBL" id="CABFWN010000003">
    <property type="protein sequence ID" value="VUG18151.1"/>
    <property type="molecule type" value="Genomic_DNA"/>
</dbReference>
<protein>
    <recommendedName>
        <fullName evidence="6">Large ribosomal subunit protein mL43</fullName>
    </recommendedName>
</protein>
<dbReference type="PANTHER" id="PTHR21396:SF2">
    <property type="entry name" value="LARGE RIBOSOMAL SUBUNIT PROTEIN ML43"/>
    <property type="match status" value="1"/>
</dbReference>
<evidence type="ECO:0000313" key="10">
    <source>
        <dbReference type="Proteomes" id="UP000478008"/>
    </source>
</evidence>
<keyword evidence="3" id="KW-0689">Ribosomal protein</keyword>
<comment type="subcellular location">
    <subcellularLocation>
        <location evidence="1">Mitochondrion</location>
    </subcellularLocation>
</comment>
<dbReference type="GO" id="GO:0003735">
    <property type="term" value="F:structural constituent of ribosome"/>
    <property type="evidence" value="ECO:0007669"/>
    <property type="project" value="InterPro"/>
</dbReference>
<dbReference type="Proteomes" id="UP000478008">
    <property type="component" value="Unassembled WGS sequence"/>
</dbReference>
<dbReference type="PANTHER" id="PTHR21396">
    <property type="entry name" value="39S RIBOSOMAL PROTEIN L43"/>
    <property type="match status" value="1"/>
</dbReference>
<evidence type="ECO:0000313" key="9">
    <source>
        <dbReference type="EMBL" id="VUG18151.1"/>
    </source>
</evidence>
<organism evidence="9 10">
    <name type="scientific">Dekkera bruxellensis</name>
    <name type="common">Brettanomyces custersii</name>
    <dbReference type="NCBI Taxonomy" id="5007"/>
    <lineage>
        <taxon>Eukaryota</taxon>
        <taxon>Fungi</taxon>
        <taxon>Dikarya</taxon>
        <taxon>Ascomycota</taxon>
        <taxon>Saccharomycotina</taxon>
        <taxon>Pichiomycetes</taxon>
        <taxon>Pichiales</taxon>
        <taxon>Pichiaceae</taxon>
        <taxon>Brettanomyces</taxon>
    </lineage>
</organism>
<reference evidence="9 10" key="1">
    <citation type="submission" date="2019-07" db="EMBL/GenBank/DDBJ databases">
        <authorList>
            <person name="Friedrich A."/>
            <person name="Schacherer J."/>
        </authorList>
    </citation>
    <scope>NUCLEOTIDE SEQUENCE [LARGE SCALE GENOMIC DNA]</scope>
</reference>
<evidence type="ECO:0000256" key="1">
    <source>
        <dbReference type="ARBA" id="ARBA00004173"/>
    </source>
</evidence>
<gene>
    <name evidence="9" type="primary">MRPL51</name>
    <name evidence="9" type="ORF">DEBR0S3_03554G</name>
    <name evidence="8" type="ORF">HII12_003844</name>
</gene>
<dbReference type="EMBL" id="JABCYN010000032">
    <property type="protein sequence ID" value="KAF6008955.1"/>
    <property type="molecule type" value="Genomic_DNA"/>
</dbReference>
<comment type="similarity">
    <text evidence="2">Belongs to the mitochondrion-specific ribosomal protein mL43 family.</text>
</comment>
<proteinExistence type="inferred from homology"/>
<evidence type="ECO:0000256" key="3">
    <source>
        <dbReference type="ARBA" id="ARBA00022980"/>
    </source>
</evidence>
<keyword evidence="10" id="KW-1185">Reference proteome</keyword>
<evidence type="ECO:0000256" key="2">
    <source>
        <dbReference type="ARBA" id="ARBA00006073"/>
    </source>
</evidence>
<evidence type="ECO:0000256" key="6">
    <source>
        <dbReference type="ARBA" id="ARBA00035188"/>
    </source>
</evidence>
<dbReference type="Gene3D" id="3.40.30.10">
    <property type="entry name" value="Glutaredoxin"/>
    <property type="match status" value="1"/>
</dbReference>
<dbReference type="AlphaFoldDB" id="A0A3F2Y0S8"/>
<evidence type="ECO:0000256" key="5">
    <source>
        <dbReference type="ARBA" id="ARBA00023274"/>
    </source>
</evidence>
<evidence type="ECO:0000313" key="11">
    <source>
        <dbReference type="Proteomes" id="UP000568158"/>
    </source>
</evidence>
<keyword evidence="4" id="KW-0496">Mitochondrion</keyword>
<feature type="domain" description="Ribosomal protein/NADH dehydrogenase" evidence="7">
    <location>
        <begin position="33"/>
        <end position="106"/>
    </location>
</feature>
<evidence type="ECO:0000313" key="8">
    <source>
        <dbReference type="EMBL" id="KAF6008955.1"/>
    </source>
</evidence>
<dbReference type="SUPFAM" id="SSF52833">
    <property type="entry name" value="Thioredoxin-like"/>
    <property type="match status" value="1"/>
</dbReference>
<dbReference type="OMA" id="ISKWIDL"/>
<dbReference type="Proteomes" id="UP000568158">
    <property type="component" value="Unassembled WGS sequence"/>
</dbReference>